<gene>
    <name evidence="2" type="ORF">MAF45_05435</name>
</gene>
<keyword evidence="2" id="KW-0378">Hydrolase</keyword>
<proteinExistence type="predicted"/>
<keyword evidence="1" id="KW-0732">Signal</keyword>
<dbReference type="GO" id="GO:0016787">
    <property type="term" value="F:hydrolase activity"/>
    <property type="evidence" value="ECO:0007669"/>
    <property type="project" value="UniProtKB-KW"/>
</dbReference>
<name>A0ABS9MQJ8_9BURK</name>
<accession>A0ABS9MQJ8</accession>
<feature type="signal peptide" evidence="1">
    <location>
        <begin position="1"/>
        <end position="23"/>
    </location>
</feature>
<comment type="caution">
    <text evidence="2">The sequence shown here is derived from an EMBL/GenBank/DDBJ whole genome shotgun (WGS) entry which is preliminary data.</text>
</comment>
<dbReference type="EMBL" id="JAKNCT010000005">
    <property type="protein sequence ID" value="MCG5030886.1"/>
    <property type="molecule type" value="Genomic_DNA"/>
</dbReference>
<evidence type="ECO:0000313" key="2">
    <source>
        <dbReference type="EMBL" id="MCG5030886.1"/>
    </source>
</evidence>
<reference evidence="2 3" key="1">
    <citation type="submission" date="2022-02" db="EMBL/GenBank/DDBJ databases">
        <title>Mesosutterella porci, a novel member of the family Sutterellaceae from pig feces.</title>
        <authorList>
            <person name="Wylensek D."/>
            <person name="Clavel T."/>
        </authorList>
    </citation>
    <scope>NUCLEOTIDE SEQUENCE [LARGE SCALE GENOMIC DNA]</scope>
    <source>
        <strain evidence="3">oilRF-744-wt-GAM-9</strain>
    </source>
</reference>
<evidence type="ECO:0000256" key="1">
    <source>
        <dbReference type="SAM" id="SignalP"/>
    </source>
</evidence>
<dbReference type="Gene3D" id="3.40.50.1110">
    <property type="entry name" value="SGNH hydrolase"/>
    <property type="match status" value="1"/>
</dbReference>
<dbReference type="SUPFAM" id="SSF52266">
    <property type="entry name" value="SGNH hydrolase"/>
    <property type="match status" value="1"/>
</dbReference>
<keyword evidence="3" id="KW-1185">Reference proteome</keyword>
<evidence type="ECO:0000313" key="3">
    <source>
        <dbReference type="Proteomes" id="UP001297600"/>
    </source>
</evidence>
<dbReference type="RefSeq" id="WP_237978537.1">
    <property type="nucleotide sequence ID" value="NZ_JAKNCT010000005.1"/>
</dbReference>
<sequence length="274" mass="30621">MNTMWKKCICAAAVMTLMGSAAALENTVKPQVTEPIAKAPKVALLIGNSYSFYNCGVHGYLRGFMKESNPKLSMKTRMITISSGPLSFHDMKFYLSPHEQDPYAHVENGRLTKPMFDVVIMQGHSEAATSDKRLPYFRKYAVQDAKLVREAGSTPLLVMTWPRQNKPADIKKIADRTIEIGNEAGVRVVPVGLAFAEALKEKPDLVMYQPDKSHPSAAGSYLYGAVLYSVLFHKSPEAINYLGECEKPLPPETAQFLRRIAWKTVTEFYGWKQP</sequence>
<dbReference type="InterPro" id="IPR036514">
    <property type="entry name" value="SGNH_hydro_sf"/>
</dbReference>
<dbReference type="Proteomes" id="UP001297600">
    <property type="component" value="Unassembled WGS sequence"/>
</dbReference>
<protein>
    <submittedName>
        <fullName evidence="2">SGNH/GDSL hydrolase family protein</fullName>
    </submittedName>
</protein>
<feature type="chain" id="PRO_5047174533" evidence="1">
    <location>
        <begin position="24"/>
        <end position="274"/>
    </location>
</feature>
<organism evidence="2 3">
    <name type="scientific">Mesosutterella porci</name>
    <dbReference type="NCBI Taxonomy" id="2915351"/>
    <lineage>
        <taxon>Bacteria</taxon>
        <taxon>Pseudomonadati</taxon>
        <taxon>Pseudomonadota</taxon>
        <taxon>Betaproteobacteria</taxon>
        <taxon>Burkholderiales</taxon>
        <taxon>Sutterellaceae</taxon>
        <taxon>Mesosutterella</taxon>
    </lineage>
</organism>